<proteinExistence type="predicted"/>
<gene>
    <name evidence="2" type="ORF">J4D97_02865</name>
</gene>
<feature type="transmembrane region" description="Helical" evidence="1">
    <location>
        <begin position="40"/>
        <end position="59"/>
    </location>
</feature>
<evidence type="ECO:0000256" key="1">
    <source>
        <dbReference type="SAM" id="Phobius"/>
    </source>
</evidence>
<sequence length="154" mass="17085">MPTLRSEDNRLELTATTLRVHDQRYSLLELEAAELTPVRWLLWYMLGALVLAGVLLAFLQNWLRTLPTALGLTVGALLLIYGNRGTNRLRLHRAGREAAHFSLPGDPATWQPLLRELNRRIRAQHDAAAAHAAQLLAALTPPDAAPETPPTDSF</sequence>
<dbReference type="EMBL" id="JAGETX010000001">
    <property type="protein sequence ID" value="MBO3269578.1"/>
    <property type="molecule type" value="Genomic_DNA"/>
</dbReference>
<feature type="transmembrane region" description="Helical" evidence="1">
    <location>
        <begin position="65"/>
        <end position="83"/>
    </location>
</feature>
<keyword evidence="1" id="KW-0812">Transmembrane</keyword>
<accession>A0ABS3T8Q7</accession>
<comment type="caution">
    <text evidence="2">The sequence shown here is derived from an EMBL/GenBank/DDBJ whole genome shotgun (WGS) entry which is preliminary data.</text>
</comment>
<keyword evidence="1" id="KW-1133">Transmembrane helix</keyword>
<protein>
    <submittedName>
        <fullName evidence="2">Uncharacterized protein</fullName>
    </submittedName>
</protein>
<dbReference type="RefSeq" id="WP_208306280.1">
    <property type="nucleotide sequence ID" value="NZ_JAGETX010000001.1"/>
</dbReference>
<organism evidence="2 3">
    <name type="scientific">Hymenobacter defluvii</name>
    <dbReference type="NCBI Taxonomy" id="2054411"/>
    <lineage>
        <taxon>Bacteria</taxon>
        <taxon>Pseudomonadati</taxon>
        <taxon>Bacteroidota</taxon>
        <taxon>Cytophagia</taxon>
        <taxon>Cytophagales</taxon>
        <taxon>Hymenobacteraceae</taxon>
        <taxon>Hymenobacter</taxon>
    </lineage>
</organism>
<evidence type="ECO:0000313" key="3">
    <source>
        <dbReference type="Proteomes" id="UP000670527"/>
    </source>
</evidence>
<keyword evidence="1" id="KW-0472">Membrane</keyword>
<reference evidence="2 3" key="1">
    <citation type="submission" date="2021-03" db="EMBL/GenBank/DDBJ databases">
        <authorList>
            <person name="Kim M.K."/>
        </authorList>
    </citation>
    <scope>NUCLEOTIDE SEQUENCE [LARGE SCALE GENOMIC DNA]</scope>
    <source>
        <strain evidence="2 3">BT507</strain>
    </source>
</reference>
<keyword evidence="3" id="KW-1185">Reference proteome</keyword>
<name>A0ABS3T8Q7_9BACT</name>
<evidence type="ECO:0000313" key="2">
    <source>
        <dbReference type="EMBL" id="MBO3269578.1"/>
    </source>
</evidence>
<dbReference type="Proteomes" id="UP000670527">
    <property type="component" value="Unassembled WGS sequence"/>
</dbReference>